<dbReference type="GO" id="GO:0009279">
    <property type="term" value="C:cell outer membrane"/>
    <property type="evidence" value="ECO:0007669"/>
    <property type="project" value="UniProtKB-SubCell"/>
</dbReference>
<dbReference type="STRING" id="572036.SAMN05661099_1160"/>
<dbReference type="RefSeq" id="WP_079701669.1">
    <property type="nucleotide sequence ID" value="NZ_FUYR01000001.1"/>
</dbReference>
<evidence type="ECO:0000259" key="8">
    <source>
        <dbReference type="Pfam" id="PF07715"/>
    </source>
</evidence>
<dbReference type="InterPro" id="IPR008969">
    <property type="entry name" value="CarboxyPept-like_regulatory"/>
</dbReference>
<protein>
    <submittedName>
        <fullName evidence="9">TonB-linked outer membrane protein, SusC/RagA family</fullName>
    </submittedName>
</protein>
<dbReference type="Proteomes" id="UP000189981">
    <property type="component" value="Unassembled WGS sequence"/>
</dbReference>
<gene>
    <name evidence="9" type="ORF">SAMN05661099_1160</name>
</gene>
<dbReference type="InterPro" id="IPR012910">
    <property type="entry name" value="Plug_dom"/>
</dbReference>
<keyword evidence="2 7" id="KW-0813">Transport</keyword>
<evidence type="ECO:0000256" key="2">
    <source>
        <dbReference type="ARBA" id="ARBA00022448"/>
    </source>
</evidence>
<keyword evidence="3 7" id="KW-1134">Transmembrane beta strand</keyword>
<accession>A0A1T5B0S2</accession>
<dbReference type="EMBL" id="FUYR01000001">
    <property type="protein sequence ID" value="SKB40453.1"/>
    <property type="molecule type" value="Genomic_DNA"/>
</dbReference>
<evidence type="ECO:0000313" key="10">
    <source>
        <dbReference type="Proteomes" id="UP000189981"/>
    </source>
</evidence>
<dbReference type="Pfam" id="PF07715">
    <property type="entry name" value="Plug"/>
    <property type="match status" value="1"/>
</dbReference>
<evidence type="ECO:0000256" key="6">
    <source>
        <dbReference type="ARBA" id="ARBA00023237"/>
    </source>
</evidence>
<sequence length="1062" mass="117915">MKTIAIIMVLILSALYCLGQEDIKGRVLTQSGEPLPGASVILKKAGTSTSADANGDFILRSTYASDSLYITFVGYKPLTLAVTSLRSEKIVAVLLPISRQLEEVSVSTGYYQVPAERSTGSFVFIDQNTINRTNTTDILGRLKGVTNSVLFDERNQGEPKVSVRGLSTIFAGQAPLVVLNNFPYEGNIKDINPNDVESISILKDAAAASIWGVRAANGVIVITTKKGRANKKPEVGFNSTFSIGNQPDLGYNRTISSAELINEEKTLFDKGFYSALEKDPSRPGLSPVVEILIARRDGKLSPAAADEQLARLASNNVMDDFEKYIYKNSFNQQYAVNVHGGSEWNSYYVSAGFDKNTNFTSGQYDRLTLRADEVISLGKKVKIRPNIAYSSGKEIAGMPGIGEIFPGQNTTLYPYARLADDQGNPAILTKDYRTSFVTNIEDKGLLNWQYRPLEDYKYQELRTDQKSLILNMGVDYQILSGLTAKVQYQFENSRTDYRDWKGVESYFARDLINRFTQANSAGALRFEVPRGDILNLNSTAIASHTGRGQLEYQKAWAKHRVDVLGGAEIRDVGVKGNAYLTYGYSDDGLSNVPVNLIDQFPMYQNPLSNQAIPKGNDFTDQLNRYTAWFANAAWTYDNRYIISASGRRDASNLFGVKSNQKGVPLWSAGFAWNLHNEDFYHFNSLDHLKLRLTYGYNGNLDRNLSAIATITQFSGNFNSSPYAQIRSYPNPELSWETVGVLNAGVDFGIKNSRVNGSIEYYIKNGNNLIGDQPIDPTNGLVSGTIRRNVADMVTRGVDLQINSLNIDRKVKWNSNFIFSYNANELKSYYNEGAFSAESYINSGRGVVPLKGKPVYSLYSYPWAGLNPNTGDPMGYVNGQAVSNYQAIASTTTVDNLVFHGPALPPVFGALGNTVSYKGFSAYFNLTYKFGYYFRRQSISYSQLYSRGGGHGDYSQRWQKPGDEQHTIVPSRVYPAVAARDNFYLNSAVLVEKGDHIRLQDVNFSYQFQGERVKVPLKGMILFANVRNPGFLWRSNQSGLDPDYPGSPLTPSYSLSFGLRTSF</sequence>
<proteinExistence type="inferred from homology"/>
<dbReference type="InterPro" id="IPR023997">
    <property type="entry name" value="TonB-dep_OMP_SusC/RagA_CS"/>
</dbReference>
<feature type="domain" description="TonB-dependent receptor plug" evidence="8">
    <location>
        <begin position="121"/>
        <end position="219"/>
    </location>
</feature>
<dbReference type="InterPro" id="IPR039426">
    <property type="entry name" value="TonB-dep_rcpt-like"/>
</dbReference>
<comment type="similarity">
    <text evidence="7">Belongs to the TonB-dependent receptor family.</text>
</comment>
<dbReference type="AlphaFoldDB" id="A0A1T5B0S2"/>
<dbReference type="Gene3D" id="2.40.170.20">
    <property type="entry name" value="TonB-dependent receptor, beta-barrel domain"/>
    <property type="match status" value="1"/>
</dbReference>
<dbReference type="InterPro" id="IPR037066">
    <property type="entry name" value="Plug_dom_sf"/>
</dbReference>
<dbReference type="NCBIfam" id="TIGR04056">
    <property type="entry name" value="OMP_RagA_SusC"/>
    <property type="match status" value="1"/>
</dbReference>
<comment type="subcellular location">
    <subcellularLocation>
        <location evidence="1 7">Cell outer membrane</location>
        <topology evidence="1 7">Multi-pass membrane protein</topology>
    </subcellularLocation>
</comment>
<dbReference type="SUPFAM" id="SSF56935">
    <property type="entry name" value="Porins"/>
    <property type="match status" value="1"/>
</dbReference>
<evidence type="ECO:0000313" key="9">
    <source>
        <dbReference type="EMBL" id="SKB40453.1"/>
    </source>
</evidence>
<keyword evidence="6 7" id="KW-0998">Cell outer membrane</keyword>
<evidence type="ECO:0000256" key="5">
    <source>
        <dbReference type="ARBA" id="ARBA00023136"/>
    </source>
</evidence>
<keyword evidence="4 7" id="KW-0812">Transmembrane</keyword>
<evidence type="ECO:0000256" key="1">
    <source>
        <dbReference type="ARBA" id="ARBA00004571"/>
    </source>
</evidence>
<evidence type="ECO:0000256" key="3">
    <source>
        <dbReference type="ARBA" id="ARBA00022452"/>
    </source>
</evidence>
<evidence type="ECO:0000256" key="4">
    <source>
        <dbReference type="ARBA" id="ARBA00022692"/>
    </source>
</evidence>
<reference evidence="10" key="1">
    <citation type="submission" date="2017-02" db="EMBL/GenBank/DDBJ databases">
        <authorList>
            <person name="Varghese N."/>
            <person name="Submissions S."/>
        </authorList>
    </citation>
    <scope>NUCLEOTIDE SEQUENCE [LARGE SCALE GENOMIC DNA]</scope>
    <source>
        <strain evidence="10">DSM 22385</strain>
    </source>
</reference>
<dbReference type="NCBIfam" id="TIGR04057">
    <property type="entry name" value="SusC_RagA_signa"/>
    <property type="match status" value="1"/>
</dbReference>
<name>A0A1T5B0S2_9SPHI</name>
<dbReference type="PROSITE" id="PS52016">
    <property type="entry name" value="TONB_DEPENDENT_REC_3"/>
    <property type="match status" value="1"/>
</dbReference>
<evidence type="ECO:0000256" key="7">
    <source>
        <dbReference type="PROSITE-ProRule" id="PRU01360"/>
    </source>
</evidence>
<keyword evidence="10" id="KW-1185">Reference proteome</keyword>
<dbReference type="Gene3D" id="2.60.40.1120">
    <property type="entry name" value="Carboxypeptidase-like, regulatory domain"/>
    <property type="match status" value="1"/>
</dbReference>
<keyword evidence="5 7" id="KW-0472">Membrane</keyword>
<dbReference type="InterPro" id="IPR023996">
    <property type="entry name" value="TonB-dep_OMP_SusC/RagA"/>
</dbReference>
<dbReference type="OrthoDB" id="9768177at2"/>
<dbReference type="Pfam" id="PF13715">
    <property type="entry name" value="CarbopepD_reg_2"/>
    <property type="match status" value="1"/>
</dbReference>
<organism evidence="9 10">
    <name type="scientific">Daejeonella lutea</name>
    <dbReference type="NCBI Taxonomy" id="572036"/>
    <lineage>
        <taxon>Bacteria</taxon>
        <taxon>Pseudomonadati</taxon>
        <taxon>Bacteroidota</taxon>
        <taxon>Sphingobacteriia</taxon>
        <taxon>Sphingobacteriales</taxon>
        <taxon>Sphingobacteriaceae</taxon>
        <taxon>Daejeonella</taxon>
    </lineage>
</organism>
<dbReference type="SUPFAM" id="SSF49464">
    <property type="entry name" value="Carboxypeptidase regulatory domain-like"/>
    <property type="match status" value="1"/>
</dbReference>
<dbReference type="InterPro" id="IPR036942">
    <property type="entry name" value="Beta-barrel_TonB_sf"/>
</dbReference>
<dbReference type="Gene3D" id="2.170.130.10">
    <property type="entry name" value="TonB-dependent receptor, plug domain"/>
    <property type="match status" value="1"/>
</dbReference>